<reference evidence="2 4" key="1">
    <citation type="submission" date="2008-03" db="EMBL/GenBank/DDBJ databases">
        <title>Annotation of Ixodes scapularis.</title>
        <authorList>
            <consortium name="Ixodes scapularis Genome Project Consortium"/>
            <person name="Caler E."/>
            <person name="Hannick L.I."/>
            <person name="Bidwell S."/>
            <person name="Joardar V."/>
            <person name="Thiagarajan M."/>
            <person name="Amedeo P."/>
            <person name="Galinsky K.J."/>
            <person name="Schobel S."/>
            <person name="Inman J."/>
            <person name="Hostetler J."/>
            <person name="Miller J."/>
            <person name="Hammond M."/>
            <person name="Megy K."/>
            <person name="Lawson D."/>
            <person name="Kodira C."/>
            <person name="Sutton G."/>
            <person name="Meyer J."/>
            <person name="Hill C.A."/>
            <person name="Birren B."/>
            <person name="Nene V."/>
            <person name="Collins F."/>
            <person name="Alarcon-Chaidez F."/>
            <person name="Wikel S."/>
            <person name="Strausberg R."/>
        </authorList>
    </citation>
    <scope>NUCLEOTIDE SEQUENCE [LARGE SCALE GENOMIC DNA]</scope>
    <source>
        <strain evidence="4">Wikel</strain>
        <strain evidence="2">Wikel colony</strain>
    </source>
</reference>
<organism>
    <name type="scientific">Ixodes scapularis</name>
    <name type="common">Black-legged tick</name>
    <name type="synonym">Deer tick</name>
    <dbReference type="NCBI Taxonomy" id="6945"/>
    <lineage>
        <taxon>Eukaryota</taxon>
        <taxon>Metazoa</taxon>
        <taxon>Ecdysozoa</taxon>
        <taxon>Arthropoda</taxon>
        <taxon>Chelicerata</taxon>
        <taxon>Arachnida</taxon>
        <taxon>Acari</taxon>
        <taxon>Parasitiformes</taxon>
        <taxon>Ixodida</taxon>
        <taxon>Ixodoidea</taxon>
        <taxon>Ixodidae</taxon>
        <taxon>Ixodinae</taxon>
        <taxon>Ixodes</taxon>
    </lineage>
</organism>
<feature type="region of interest" description="Disordered" evidence="1">
    <location>
        <begin position="24"/>
        <end position="48"/>
    </location>
</feature>
<gene>
    <name evidence="2" type="ORF">IscW_ISCW000050</name>
</gene>
<evidence type="ECO:0000313" key="3">
    <source>
        <dbReference type="EnsemblMetazoa" id="ISCW000050-PA"/>
    </source>
</evidence>
<sequence length="79" mass="8243">MVSRIGPPSANPLERVPKVEVRGAALGKSSSATRRRADGFVPLRTRGDGREALRAPMVRDHSTNAAAGAAFGIHHGIGC</sequence>
<dbReference type="HOGENOM" id="CLU_2608669_0_0_1"/>
<evidence type="ECO:0000313" key="4">
    <source>
        <dbReference type="Proteomes" id="UP000001555"/>
    </source>
</evidence>
<dbReference type="EnsemblMetazoa" id="ISCW000050-RA">
    <property type="protein sequence ID" value="ISCW000050-PA"/>
    <property type="gene ID" value="ISCW000050"/>
</dbReference>
<name>B7P114_IXOSC</name>
<accession>B7P114</accession>
<dbReference type="VEuPathDB" id="VectorBase:ISCI000050"/>
<dbReference type="InParanoid" id="B7P114"/>
<reference evidence="3" key="2">
    <citation type="submission" date="2020-05" db="UniProtKB">
        <authorList>
            <consortium name="EnsemblMetazoa"/>
        </authorList>
    </citation>
    <scope>IDENTIFICATION</scope>
    <source>
        <strain evidence="3">wikel</strain>
    </source>
</reference>
<dbReference type="EMBL" id="DS614048">
    <property type="protein sequence ID" value="EEC00286.1"/>
    <property type="molecule type" value="Genomic_DNA"/>
</dbReference>
<dbReference type="EMBL" id="ABJB010250146">
    <property type="status" value="NOT_ANNOTATED_CDS"/>
    <property type="molecule type" value="Genomic_DNA"/>
</dbReference>
<protein>
    <submittedName>
        <fullName evidence="2 3">Uncharacterized protein</fullName>
    </submittedName>
</protein>
<dbReference type="AlphaFoldDB" id="B7P114"/>
<dbReference type="Proteomes" id="UP000001555">
    <property type="component" value="Unassembled WGS sequence"/>
</dbReference>
<dbReference type="VEuPathDB" id="VectorBase:ISCW000050"/>
<keyword evidence="4" id="KW-1185">Reference proteome</keyword>
<evidence type="ECO:0000313" key="2">
    <source>
        <dbReference type="EMBL" id="EEC00286.1"/>
    </source>
</evidence>
<proteinExistence type="predicted"/>
<evidence type="ECO:0000256" key="1">
    <source>
        <dbReference type="SAM" id="MobiDB-lite"/>
    </source>
</evidence>
<dbReference type="PaxDb" id="6945-B7P114"/>